<gene>
    <name evidence="2" type="ORF">RA086_10625</name>
</gene>
<keyword evidence="1" id="KW-0472">Membrane</keyword>
<comment type="caution">
    <text evidence="2">The sequence shown here is derived from an EMBL/GenBank/DDBJ whole genome shotgun (WGS) entry which is preliminary data.</text>
</comment>
<organism evidence="2 3">
    <name type="scientific">Lactiplantibacillus brownii</name>
    <dbReference type="NCBI Taxonomy" id="3069269"/>
    <lineage>
        <taxon>Bacteria</taxon>
        <taxon>Bacillati</taxon>
        <taxon>Bacillota</taxon>
        <taxon>Bacilli</taxon>
        <taxon>Lactobacillales</taxon>
        <taxon>Lactobacillaceae</taxon>
        <taxon>Lactiplantibacillus</taxon>
    </lineage>
</organism>
<evidence type="ECO:0000313" key="2">
    <source>
        <dbReference type="EMBL" id="MDQ7938064.1"/>
    </source>
</evidence>
<feature type="transmembrane region" description="Helical" evidence="1">
    <location>
        <begin position="28"/>
        <end position="48"/>
    </location>
</feature>
<evidence type="ECO:0000256" key="1">
    <source>
        <dbReference type="SAM" id="Phobius"/>
    </source>
</evidence>
<feature type="transmembrane region" description="Helical" evidence="1">
    <location>
        <begin position="55"/>
        <end position="72"/>
    </location>
</feature>
<dbReference type="EMBL" id="JAVCWF010000001">
    <property type="protein sequence ID" value="MDQ7938064.1"/>
    <property type="molecule type" value="Genomic_DNA"/>
</dbReference>
<dbReference type="RefSeq" id="WP_308703767.1">
    <property type="nucleotide sequence ID" value="NZ_AP027463.1"/>
</dbReference>
<keyword evidence="3" id="KW-1185">Reference proteome</keyword>
<evidence type="ECO:0008006" key="4">
    <source>
        <dbReference type="Google" id="ProtNLM"/>
    </source>
</evidence>
<dbReference type="Proteomes" id="UP001227831">
    <property type="component" value="Unassembled WGS sequence"/>
</dbReference>
<keyword evidence="1" id="KW-0812">Transmembrane</keyword>
<evidence type="ECO:0000313" key="3">
    <source>
        <dbReference type="Proteomes" id="UP001227831"/>
    </source>
</evidence>
<keyword evidence="1" id="KW-1133">Transmembrane helix</keyword>
<proteinExistence type="predicted"/>
<sequence length="92" mass="10403">MVYFGLVALLIVITPIHRYGLANRHQFWLGSLMPSLWLAANVITATLFGFEHQDTLLAVLGALLLLSCWIAARIDRTEHQLTLTRHHKIATK</sequence>
<reference evidence="2 3" key="1">
    <citation type="journal article" date="2023" name="Int. J. Syst. Evol. Microbiol.">
        <title>Lactiplantibacillus brownii sp. nov., a novel psychrotolerant species isolated from sauerkraut.</title>
        <authorList>
            <person name="Heng Y.C."/>
            <person name="Silvaraju S."/>
            <person name="Lee J.K.Y."/>
            <person name="Kittelmann S."/>
        </authorList>
    </citation>
    <scope>NUCLEOTIDE SEQUENCE [LARGE SCALE GENOMIC DNA]</scope>
    <source>
        <strain evidence="2 3">WILCCON 0030</strain>
    </source>
</reference>
<name>A0ABU1AAS8_9LACO</name>
<protein>
    <recommendedName>
        <fullName evidence="4">Integral membrane protein</fullName>
    </recommendedName>
</protein>
<accession>A0ABU1AAS8</accession>